<keyword evidence="1" id="KW-0812">Transmembrane</keyword>
<evidence type="ECO:0000256" key="1">
    <source>
        <dbReference type="SAM" id="Phobius"/>
    </source>
</evidence>
<evidence type="ECO:0008006" key="4">
    <source>
        <dbReference type="Google" id="ProtNLM"/>
    </source>
</evidence>
<gene>
    <name evidence="2" type="ORF">FPZ47_02405</name>
</gene>
<feature type="transmembrane region" description="Helical" evidence="1">
    <location>
        <begin position="70"/>
        <end position="89"/>
    </location>
</feature>
<feature type="transmembrane region" description="Helical" evidence="1">
    <location>
        <begin position="165"/>
        <end position="197"/>
    </location>
</feature>
<accession>A0A557Y054</accession>
<dbReference type="OrthoDB" id="4709308at2"/>
<protein>
    <recommendedName>
        <fullName evidence="4">HPP family protein</fullName>
    </recommendedName>
</protein>
<dbReference type="AlphaFoldDB" id="A0A557Y054"/>
<keyword evidence="1" id="KW-1133">Transmembrane helix</keyword>
<evidence type="ECO:0000313" key="2">
    <source>
        <dbReference type="EMBL" id="TVS91922.1"/>
    </source>
</evidence>
<feature type="transmembrane region" description="Helical" evidence="1">
    <location>
        <begin position="275"/>
        <end position="293"/>
    </location>
</feature>
<feature type="transmembrane region" description="Helical" evidence="1">
    <location>
        <begin position="209"/>
        <end position="227"/>
    </location>
</feature>
<keyword evidence="3" id="KW-1185">Reference proteome</keyword>
<keyword evidence="1" id="KW-0472">Membrane</keyword>
<sequence>MEAVAVGYIVVAAQCEGRHYLFFPGLAALAYDVLTRPWGTWASQPARLVLTPSVGAVVGVWITRQFPYHVVTVVALVTLCLLVVAALKSSIAPTIAAGVLPLVLGITSWVYPASIAASLVVLLCVLLPWQRYCRRRYPWAGATAATNLDDILETPPGGRAWIVPFYAFVTVMAVCAASSGLRLLLFPPLIVIAYAMFAHPESCPWAGKPIALVAACAVISTAGWIVVTLWGKGGFAAGCAMVFGIVVLRVLKFHLPPALAIGLLPLVIGSPGSEFPVSVTIGAAALTLAYLLYRRLNMRSASCQTPN</sequence>
<evidence type="ECO:0000313" key="3">
    <source>
        <dbReference type="Proteomes" id="UP000320513"/>
    </source>
</evidence>
<dbReference type="EMBL" id="VMQU01000006">
    <property type="protein sequence ID" value="TVS91922.1"/>
    <property type="molecule type" value="Genomic_DNA"/>
</dbReference>
<feature type="transmembrane region" description="Helical" evidence="1">
    <location>
        <begin position="234"/>
        <end position="255"/>
    </location>
</feature>
<reference evidence="2 3" key="1">
    <citation type="submission" date="2019-07" db="EMBL/GenBank/DDBJ databases">
        <title>New Mycobacterium species.</title>
        <authorList>
            <person name="Tortoli E."/>
            <person name="Ghielmetti G."/>
            <person name="Friedel U."/>
            <person name="Trovato A."/>
        </authorList>
    </citation>
    <scope>NUCLEOTIDE SEQUENCE [LARGE SCALE GENOMIC DNA]</scope>
    <source>
        <strain evidence="2 3">16-83</strain>
    </source>
</reference>
<proteinExistence type="predicted"/>
<name>A0A557Y054_9MYCO</name>
<organism evidence="2 3">
    <name type="scientific">Mycobacterium helveticum</name>
    <dbReference type="NCBI Taxonomy" id="2592811"/>
    <lineage>
        <taxon>Bacteria</taxon>
        <taxon>Bacillati</taxon>
        <taxon>Actinomycetota</taxon>
        <taxon>Actinomycetes</taxon>
        <taxon>Mycobacteriales</taxon>
        <taxon>Mycobacteriaceae</taxon>
        <taxon>Mycobacterium</taxon>
    </lineage>
</organism>
<comment type="caution">
    <text evidence="2">The sequence shown here is derived from an EMBL/GenBank/DDBJ whole genome shotgun (WGS) entry which is preliminary data.</text>
</comment>
<dbReference type="RefSeq" id="WP_144947715.1">
    <property type="nucleotide sequence ID" value="NZ_VMQU01000006.1"/>
</dbReference>
<feature type="transmembrane region" description="Helical" evidence="1">
    <location>
        <begin position="109"/>
        <end position="129"/>
    </location>
</feature>
<dbReference type="Proteomes" id="UP000320513">
    <property type="component" value="Unassembled WGS sequence"/>
</dbReference>